<proteinExistence type="predicted"/>
<name>A0A9P8Y7P3_9PEZI</name>
<reference evidence="1" key="1">
    <citation type="journal article" date="2021" name="Nat. Commun.">
        <title>Genetic determinants of endophytism in the Arabidopsis root mycobiome.</title>
        <authorList>
            <person name="Mesny F."/>
            <person name="Miyauchi S."/>
            <person name="Thiergart T."/>
            <person name="Pickel B."/>
            <person name="Atanasova L."/>
            <person name="Karlsson M."/>
            <person name="Huettel B."/>
            <person name="Barry K.W."/>
            <person name="Haridas S."/>
            <person name="Chen C."/>
            <person name="Bauer D."/>
            <person name="Andreopoulos W."/>
            <person name="Pangilinan J."/>
            <person name="LaButti K."/>
            <person name="Riley R."/>
            <person name="Lipzen A."/>
            <person name="Clum A."/>
            <person name="Drula E."/>
            <person name="Henrissat B."/>
            <person name="Kohler A."/>
            <person name="Grigoriev I.V."/>
            <person name="Martin F.M."/>
            <person name="Hacquard S."/>
        </authorList>
    </citation>
    <scope>NUCLEOTIDE SEQUENCE</scope>
    <source>
        <strain evidence="1">MPI-CAGE-CH-0230</strain>
    </source>
</reference>
<comment type="caution">
    <text evidence="1">The sequence shown here is derived from an EMBL/GenBank/DDBJ whole genome shotgun (WGS) entry which is preliminary data.</text>
</comment>
<dbReference type="OrthoDB" id="5068804at2759"/>
<gene>
    <name evidence="1" type="ORF">B0I36DRAFT_244124</name>
</gene>
<accession>A0A9P8Y7P3</accession>
<feature type="non-terminal residue" evidence="1">
    <location>
        <position position="1"/>
    </location>
</feature>
<evidence type="ECO:0000313" key="1">
    <source>
        <dbReference type="EMBL" id="KAH7029676.1"/>
    </source>
</evidence>
<dbReference type="Proteomes" id="UP000756346">
    <property type="component" value="Unassembled WGS sequence"/>
</dbReference>
<sequence>KQCLAICDRAASKASSEAVHVLEDVDIGRDGQQMLIASLGELFQVKGVKLGERATQIVRALPSSAIDELIRNIAKRGLS</sequence>
<dbReference type="EMBL" id="JAGTJQ010000006">
    <property type="protein sequence ID" value="KAH7029676.1"/>
    <property type="molecule type" value="Genomic_DNA"/>
</dbReference>
<organism evidence="1 2">
    <name type="scientific">Microdochium trichocladiopsis</name>
    <dbReference type="NCBI Taxonomy" id="1682393"/>
    <lineage>
        <taxon>Eukaryota</taxon>
        <taxon>Fungi</taxon>
        <taxon>Dikarya</taxon>
        <taxon>Ascomycota</taxon>
        <taxon>Pezizomycotina</taxon>
        <taxon>Sordariomycetes</taxon>
        <taxon>Xylariomycetidae</taxon>
        <taxon>Xylariales</taxon>
        <taxon>Microdochiaceae</taxon>
        <taxon>Microdochium</taxon>
    </lineage>
</organism>
<dbReference type="RefSeq" id="XP_046011964.1">
    <property type="nucleotide sequence ID" value="XM_046150033.1"/>
</dbReference>
<dbReference type="AlphaFoldDB" id="A0A9P8Y7P3"/>
<protein>
    <submittedName>
        <fullName evidence="1">Uncharacterized protein</fullName>
    </submittedName>
</protein>
<keyword evidence="2" id="KW-1185">Reference proteome</keyword>
<dbReference type="GeneID" id="70179579"/>
<evidence type="ECO:0000313" key="2">
    <source>
        <dbReference type="Proteomes" id="UP000756346"/>
    </source>
</evidence>